<keyword evidence="2" id="KW-0175">Coiled coil</keyword>
<feature type="coiled-coil region" evidence="2">
    <location>
        <begin position="143"/>
        <end position="214"/>
    </location>
</feature>
<dbReference type="InterPro" id="IPR011042">
    <property type="entry name" value="6-blade_b-propeller_TolB-like"/>
</dbReference>
<dbReference type="InterPro" id="IPR000315">
    <property type="entry name" value="Znf_B-box"/>
</dbReference>
<dbReference type="GO" id="GO:0008270">
    <property type="term" value="F:zinc ion binding"/>
    <property type="evidence" value="ECO:0007669"/>
    <property type="project" value="UniProtKB-KW"/>
</dbReference>
<sequence length="568" mass="64305">MTSTVVCGICYHDIIIRDARQWCTNCEEGLCEDCEKIHRSTKNTRSHNIISIIDYQQIRDVLVSQVCEQHGISYDLYCPTHDNAICIACVDQHKSCSEVIPLFEAVVNVKESTAFTDLEDTINGALQNSKNNIIDIKSSSEAFDKQEETIKKCIQEMREILNKHLDDMEQNLISDFSTKSGSCKTAYASTIKQLISTDDKLAKLKNKIESLKQIASDEKIFLGTREICKVVEQEINSMKTIFNAAKSYEINLELDSDICSTFLDNVSHLGRISIKENNANLQFKETKLNQAQMQVSLPLVNVVQELQLIEKLKLEKTGLKIVVTGCILLVNGDMLIADHWDKNIVLKPYESGSYYNYIKIRGYPYDLTMIDPDHIAITYGSSGTNILDVIKLSSGAVEKEIQTQHFAKKHSTTEDCFGISYWDNKMYVMVEKVGIVVLDTSGKALDTISIDTEKGRKVVVFKDRIYYTNRKKNTIHCLNTVGQEIWVYRDKSIVEPCGLAVASNLDVFVSCSKSNNVILIRCDGKDSKIVLQKEDNLVKPKAIHFNRERRELLVCNESNQHAAVYKVI</sequence>
<feature type="domain" description="B box-type" evidence="3">
    <location>
        <begin position="2"/>
        <end position="52"/>
    </location>
</feature>
<keyword evidence="1" id="KW-0862">Zinc</keyword>
<dbReference type="Proteomes" id="UP000507470">
    <property type="component" value="Unassembled WGS sequence"/>
</dbReference>
<dbReference type="SUPFAM" id="SSF57845">
    <property type="entry name" value="B-box zinc-binding domain"/>
    <property type="match status" value="1"/>
</dbReference>
<dbReference type="OrthoDB" id="654191at2759"/>
<dbReference type="SUPFAM" id="SSF101898">
    <property type="entry name" value="NHL repeat"/>
    <property type="match status" value="1"/>
</dbReference>
<accession>A0A6J8CIG7</accession>
<dbReference type="PANTHER" id="PTHR25462:SF291">
    <property type="entry name" value="E3 UBIQUITIN-PROTEIN LIGASE TRIM45"/>
    <property type="match status" value="1"/>
</dbReference>
<keyword evidence="1" id="KW-0479">Metal-binding</keyword>
<evidence type="ECO:0000256" key="1">
    <source>
        <dbReference type="PROSITE-ProRule" id="PRU00024"/>
    </source>
</evidence>
<proteinExistence type="predicted"/>
<dbReference type="PANTHER" id="PTHR25462">
    <property type="entry name" value="BONUS, ISOFORM C-RELATED"/>
    <property type="match status" value="1"/>
</dbReference>
<name>A0A6J8CIG7_MYTCO</name>
<evidence type="ECO:0000256" key="2">
    <source>
        <dbReference type="SAM" id="Coils"/>
    </source>
</evidence>
<reference evidence="4 5" key="1">
    <citation type="submission" date="2020-06" db="EMBL/GenBank/DDBJ databases">
        <authorList>
            <person name="Li R."/>
            <person name="Bekaert M."/>
        </authorList>
    </citation>
    <scope>NUCLEOTIDE SEQUENCE [LARGE SCALE GENOMIC DNA]</scope>
    <source>
        <strain evidence="5">wild</strain>
    </source>
</reference>
<protein>
    <recommendedName>
        <fullName evidence="3">B box-type domain-containing protein</fullName>
    </recommendedName>
</protein>
<gene>
    <name evidence="4" type="ORF">MCOR_29503</name>
</gene>
<dbReference type="GO" id="GO:0061630">
    <property type="term" value="F:ubiquitin protein ligase activity"/>
    <property type="evidence" value="ECO:0007669"/>
    <property type="project" value="TreeGrafter"/>
</dbReference>
<organism evidence="4 5">
    <name type="scientific">Mytilus coruscus</name>
    <name type="common">Sea mussel</name>
    <dbReference type="NCBI Taxonomy" id="42192"/>
    <lineage>
        <taxon>Eukaryota</taxon>
        <taxon>Metazoa</taxon>
        <taxon>Spiralia</taxon>
        <taxon>Lophotrochozoa</taxon>
        <taxon>Mollusca</taxon>
        <taxon>Bivalvia</taxon>
        <taxon>Autobranchia</taxon>
        <taxon>Pteriomorphia</taxon>
        <taxon>Mytilida</taxon>
        <taxon>Mytiloidea</taxon>
        <taxon>Mytilidae</taxon>
        <taxon>Mytilinae</taxon>
        <taxon>Mytilus</taxon>
    </lineage>
</organism>
<dbReference type="Gene3D" id="2.120.10.30">
    <property type="entry name" value="TolB, C-terminal domain"/>
    <property type="match status" value="1"/>
</dbReference>
<keyword evidence="1" id="KW-0863">Zinc-finger</keyword>
<dbReference type="InterPro" id="IPR047153">
    <property type="entry name" value="TRIM45/56/19-like"/>
</dbReference>
<dbReference type="AlphaFoldDB" id="A0A6J8CIG7"/>
<evidence type="ECO:0000313" key="4">
    <source>
        <dbReference type="EMBL" id="CAC5394784.1"/>
    </source>
</evidence>
<keyword evidence="5" id="KW-1185">Reference proteome</keyword>
<dbReference type="PROSITE" id="PS50119">
    <property type="entry name" value="ZF_BBOX"/>
    <property type="match status" value="1"/>
</dbReference>
<evidence type="ECO:0000259" key="3">
    <source>
        <dbReference type="PROSITE" id="PS50119"/>
    </source>
</evidence>
<dbReference type="EMBL" id="CACVKT020005379">
    <property type="protein sequence ID" value="CAC5394784.1"/>
    <property type="molecule type" value="Genomic_DNA"/>
</dbReference>
<dbReference type="CDD" id="cd19757">
    <property type="entry name" value="Bbox1"/>
    <property type="match status" value="1"/>
</dbReference>
<dbReference type="Gene3D" id="3.30.160.60">
    <property type="entry name" value="Classic Zinc Finger"/>
    <property type="match status" value="1"/>
</dbReference>
<evidence type="ECO:0000313" key="5">
    <source>
        <dbReference type="Proteomes" id="UP000507470"/>
    </source>
</evidence>